<feature type="transmembrane region" description="Helical" evidence="5">
    <location>
        <begin position="328"/>
        <end position="346"/>
    </location>
</feature>
<comment type="caution">
    <text evidence="7">The sequence shown here is derived from an EMBL/GenBank/DDBJ whole genome shotgun (WGS) entry which is preliminary data.</text>
</comment>
<dbReference type="AlphaFoldDB" id="A0A0E2H5E8"/>
<evidence type="ECO:0000256" key="5">
    <source>
        <dbReference type="SAM" id="Phobius"/>
    </source>
</evidence>
<protein>
    <recommendedName>
        <fullName evidence="6">Amino acid permease/ SLC12A domain-containing protein</fullName>
    </recommendedName>
</protein>
<evidence type="ECO:0000256" key="3">
    <source>
        <dbReference type="ARBA" id="ARBA00022989"/>
    </source>
</evidence>
<dbReference type="PANTHER" id="PTHR42770:SF7">
    <property type="entry name" value="MEMBRANE PROTEIN"/>
    <property type="match status" value="1"/>
</dbReference>
<evidence type="ECO:0000313" key="7">
    <source>
        <dbReference type="EMBL" id="ENZ09052.1"/>
    </source>
</evidence>
<reference evidence="7 8" key="1">
    <citation type="submission" date="2013-01" db="EMBL/GenBank/DDBJ databases">
        <title>The Genome Sequence of Clostridium clostridioforme 90A8.</title>
        <authorList>
            <consortium name="The Broad Institute Genome Sequencing Platform"/>
            <person name="Earl A."/>
            <person name="Ward D."/>
            <person name="Feldgarden M."/>
            <person name="Gevers D."/>
            <person name="Courvalin P."/>
            <person name="Lambert T."/>
            <person name="Walker B."/>
            <person name="Young S.K."/>
            <person name="Zeng Q."/>
            <person name="Gargeya S."/>
            <person name="Fitzgerald M."/>
            <person name="Haas B."/>
            <person name="Abouelleil A."/>
            <person name="Alvarado L."/>
            <person name="Arachchi H.M."/>
            <person name="Berlin A.M."/>
            <person name="Chapman S.B."/>
            <person name="Dewar J."/>
            <person name="Goldberg J."/>
            <person name="Griggs A."/>
            <person name="Gujja S."/>
            <person name="Hansen M."/>
            <person name="Howarth C."/>
            <person name="Imamovic A."/>
            <person name="Larimer J."/>
            <person name="McCowan C."/>
            <person name="Murphy C."/>
            <person name="Neiman D."/>
            <person name="Pearson M."/>
            <person name="Priest M."/>
            <person name="Roberts A."/>
            <person name="Saif S."/>
            <person name="Shea T."/>
            <person name="Sisk P."/>
            <person name="Sykes S."/>
            <person name="Wortman J."/>
            <person name="Nusbaum C."/>
            <person name="Birren B."/>
        </authorList>
    </citation>
    <scope>NUCLEOTIDE SEQUENCE [LARGE SCALE GENOMIC DNA]</scope>
    <source>
        <strain evidence="7 8">90A8</strain>
    </source>
</reference>
<keyword evidence="2 5" id="KW-0812">Transmembrane</keyword>
<evidence type="ECO:0000256" key="4">
    <source>
        <dbReference type="ARBA" id="ARBA00023136"/>
    </source>
</evidence>
<accession>A0A0E2H5E8</accession>
<dbReference type="PATRIC" id="fig|999408.3.peg.4994"/>
<dbReference type="HOGENOM" id="CLU_007946_21_0_9"/>
<keyword evidence="3 5" id="KW-1133">Transmembrane helix</keyword>
<organism evidence="7 8">
    <name type="scientific">[Clostridium] clostridioforme 90A8</name>
    <dbReference type="NCBI Taxonomy" id="999408"/>
    <lineage>
        <taxon>Bacteria</taxon>
        <taxon>Bacillati</taxon>
        <taxon>Bacillota</taxon>
        <taxon>Clostridia</taxon>
        <taxon>Lachnospirales</taxon>
        <taxon>Lachnospiraceae</taxon>
        <taxon>Enterocloster</taxon>
    </lineage>
</organism>
<dbReference type="Proteomes" id="UP000013085">
    <property type="component" value="Unassembled WGS sequence"/>
</dbReference>
<feature type="transmembrane region" description="Helical" evidence="5">
    <location>
        <begin position="226"/>
        <end position="247"/>
    </location>
</feature>
<feature type="transmembrane region" description="Helical" evidence="5">
    <location>
        <begin position="390"/>
        <end position="410"/>
    </location>
</feature>
<feature type="transmembrane region" description="Helical" evidence="5">
    <location>
        <begin position="192"/>
        <end position="214"/>
    </location>
</feature>
<sequence length="461" mass="49877">MKNVITNKPEPAPGILKRVDLFAIAIGMVVGSGMVTLIGPAMAYTGYSVWLAYLAAIVMGFFMVFPYIILSGTLRLAGGPYSIVTNLGGVSAGGLICYSKLVMPILNSSFALAFGMYAHELLPMFSAKTLSIASVLILFVLNLMGMDIFAKASKIMSGILLVTMVAYDVYGLTQIRQPIFDFSGEKMFTGGIIGFMMAALLLINSANGYYNVLWYGKDAKRATKDIPFASLACVPCLLFIYVSLAMVTSGVLPHDEVAGVETILPAASAILPSGVYKLFLLGGPLMAITTTLNGVFNDVRYPITQATVDGWLPKSIAKENRFGIPTPIYIYTLIIVLLPILLDMSIVTITNIFQVITFFMNVTIVYSIAQMPKKYPEAWAKNKFHLSKGALYAFCTVSIMIYTIIFVKGIVSIKPVYAVAAVAVMVCFILLGVYLSKRGGIHVETSVWASSENEEPEGGNQ</sequence>
<evidence type="ECO:0000256" key="2">
    <source>
        <dbReference type="ARBA" id="ARBA00022692"/>
    </source>
</evidence>
<evidence type="ECO:0000259" key="6">
    <source>
        <dbReference type="Pfam" id="PF00324"/>
    </source>
</evidence>
<dbReference type="GO" id="GO:0055085">
    <property type="term" value="P:transmembrane transport"/>
    <property type="evidence" value="ECO:0007669"/>
    <property type="project" value="InterPro"/>
</dbReference>
<dbReference type="Pfam" id="PF00324">
    <property type="entry name" value="AA_permease"/>
    <property type="match status" value="1"/>
</dbReference>
<feature type="transmembrane region" description="Helical" evidence="5">
    <location>
        <begin position="278"/>
        <end position="296"/>
    </location>
</feature>
<feature type="transmembrane region" description="Helical" evidence="5">
    <location>
        <begin position="352"/>
        <end position="369"/>
    </location>
</feature>
<feature type="domain" description="Amino acid permease/ SLC12A" evidence="6">
    <location>
        <begin position="21"/>
        <end position="432"/>
    </location>
</feature>
<dbReference type="InterPro" id="IPR004841">
    <property type="entry name" value="AA-permease/SLC12A_dom"/>
</dbReference>
<dbReference type="EMBL" id="AGYR01000055">
    <property type="protein sequence ID" value="ENZ09052.1"/>
    <property type="molecule type" value="Genomic_DNA"/>
</dbReference>
<keyword evidence="4 5" id="KW-0472">Membrane</keyword>
<dbReference type="RefSeq" id="WP_002594274.1">
    <property type="nucleotide sequence ID" value="NZ_KB850986.1"/>
</dbReference>
<gene>
    <name evidence="7" type="ORF">HMPREF1090_04646</name>
</gene>
<dbReference type="InterPro" id="IPR050367">
    <property type="entry name" value="APC_superfamily"/>
</dbReference>
<feature type="transmembrane region" description="Helical" evidence="5">
    <location>
        <begin position="416"/>
        <end position="435"/>
    </location>
</feature>
<feature type="transmembrane region" description="Helical" evidence="5">
    <location>
        <begin position="81"/>
        <end position="101"/>
    </location>
</feature>
<proteinExistence type="predicted"/>
<name>A0A0E2H5E8_9FIRM</name>
<evidence type="ECO:0000313" key="8">
    <source>
        <dbReference type="Proteomes" id="UP000013085"/>
    </source>
</evidence>
<dbReference type="GO" id="GO:0016020">
    <property type="term" value="C:membrane"/>
    <property type="evidence" value="ECO:0007669"/>
    <property type="project" value="UniProtKB-SubCell"/>
</dbReference>
<dbReference type="Gene3D" id="1.20.1740.10">
    <property type="entry name" value="Amino acid/polyamine transporter I"/>
    <property type="match status" value="1"/>
</dbReference>
<feature type="transmembrane region" description="Helical" evidence="5">
    <location>
        <begin position="21"/>
        <end position="44"/>
    </location>
</feature>
<feature type="transmembrane region" description="Helical" evidence="5">
    <location>
        <begin position="155"/>
        <end position="172"/>
    </location>
</feature>
<feature type="transmembrane region" description="Helical" evidence="5">
    <location>
        <begin position="50"/>
        <end position="69"/>
    </location>
</feature>
<comment type="subcellular location">
    <subcellularLocation>
        <location evidence="1">Membrane</location>
        <topology evidence="1">Multi-pass membrane protein</topology>
    </subcellularLocation>
</comment>
<feature type="transmembrane region" description="Helical" evidence="5">
    <location>
        <begin position="121"/>
        <end position="143"/>
    </location>
</feature>
<dbReference type="PANTHER" id="PTHR42770">
    <property type="entry name" value="AMINO ACID TRANSPORTER-RELATED"/>
    <property type="match status" value="1"/>
</dbReference>
<dbReference type="PIRSF" id="PIRSF006060">
    <property type="entry name" value="AA_transporter"/>
    <property type="match status" value="1"/>
</dbReference>
<evidence type="ECO:0000256" key="1">
    <source>
        <dbReference type="ARBA" id="ARBA00004141"/>
    </source>
</evidence>